<feature type="short sequence motif" description="'HIGH' region" evidence="7">
    <location>
        <begin position="14"/>
        <end position="24"/>
    </location>
</feature>
<dbReference type="Pfam" id="PF00749">
    <property type="entry name" value="tRNA-synt_1c"/>
    <property type="match status" value="1"/>
</dbReference>
<dbReference type="GO" id="GO:0008270">
    <property type="term" value="F:zinc ion binding"/>
    <property type="evidence" value="ECO:0007669"/>
    <property type="project" value="InterPro"/>
</dbReference>
<evidence type="ECO:0000259" key="9">
    <source>
        <dbReference type="Pfam" id="PF19269"/>
    </source>
</evidence>
<dbReference type="InterPro" id="IPR020751">
    <property type="entry name" value="aa-tRNA-synth_I_codon-bd_sub2"/>
</dbReference>
<comment type="catalytic activity">
    <reaction evidence="7">
        <text>tRNA(Glu) + L-glutamate + ATP = L-glutamyl-tRNA(Glu) + AMP + diphosphate</text>
        <dbReference type="Rhea" id="RHEA:23540"/>
        <dbReference type="Rhea" id="RHEA-COMP:9663"/>
        <dbReference type="Rhea" id="RHEA-COMP:9680"/>
        <dbReference type="ChEBI" id="CHEBI:29985"/>
        <dbReference type="ChEBI" id="CHEBI:30616"/>
        <dbReference type="ChEBI" id="CHEBI:33019"/>
        <dbReference type="ChEBI" id="CHEBI:78442"/>
        <dbReference type="ChEBI" id="CHEBI:78520"/>
        <dbReference type="ChEBI" id="CHEBI:456215"/>
        <dbReference type="EC" id="6.1.1.17"/>
    </reaction>
</comment>
<dbReference type="GO" id="GO:0005524">
    <property type="term" value="F:ATP binding"/>
    <property type="evidence" value="ECO:0007669"/>
    <property type="project" value="UniProtKB-UniRule"/>
</dbReference>
<dbReference type="InterPro" id="IPR000924">
    <property type="entry name" value="Glu/Gln-tRNA-synth"/>
</dbReference>
<dbReference type="NCBIfam" id="TIGR00464">
    <property type="entry name" value="gltX_bact"/>
    <property type="match status" value="1"/>
</dbReference>
<dbReference type="PANTHER" id="PTHR43311">
    <property type="entry name" value="GLUTAMATE--TRNA LIGASE"/>
    <property type="match status" value="1"/>
</dbReference>
<evidence type="ECO:0000259" key="8">
    <source>
        <dbReference type="Pfam" id="PF00749"/>
    </source>
</evidence>
<feature type="short sequence motif" description="'KMSKS' region" evidence="7">
    <location>
        <begin position="247"/>
        <end position="251"/>
    </location>
</feature>
<dbReference type="InterPro" id="IPR045462">
    <property type="entry name" value="aa-tRNA-synth_I_cd-bd"/>
</dbReference>
<keyword evidence="4 7" id="KW-0067">ATP-binding</keyword>
<dbReference type="EC" id="6.1.1.17" evidence="7"/>
<dbReference type="InterPro" id="IPR008925">
    <property type="entry name" value="aa_tRNA-synth_I_cd-bd_sf"/>
</dbReference>
<dbReference type="Gene3D" id="1.10.10.350">
    <property type="match status" value="1"/>
</dbReference>
<dbReference type="SUPFAM" id="SSF52374">
    <property type="entry name" value="Nucleotidylyl transferase"/>
    <property type="match status" value="1"/>
</dbReference>
<name>A0A7C4M195_UNCC3</name>
<comment type="caution">
    <text evidence="7">Lacks conserved residue(s) required for the propagation of feature annotation.</text>
</comment>
<evidence type="ECO:0000256" key="5">
    <source>
        <dbReference type="ARBA" id="ARBA00022917"/>
    </source>
</evidence>
<dbReference type="CDD" id="cd00808">
    <property type="entry name" value="GluRS_core"/>
    <property type="match status" value="1"/>
</dbReference>
<organism evidence="10">
    <name type="scientific">candidate division CPR3 bacterium</name>
    <dbReference type="NCBI Taxonomy" id="2268181"/>
    <lineage>
        <taxon>Bacteria</taxon>
        <taxon>Bacteria division CPR3</taxon>
    </lineage>
</organism>
<evidence type="ECO:0000256" key="2">
    <source>
        <dbReference type="ARBA" id="ARBA00022598"/>
    </source>
</evidence>
<feature type="domain" description="Glutamyl/glutaminyl-tRNA synthetase class Ib catalytic" evidence="8">
    <location>
        <begin position="7"/>
        <end position="315"/>
    </location>
</feature>
<gene>
    <name evidence="7" type="primary">gltX</name>
    <name evidence="10" type="ORF">ENT43_03555</name>
</gene>
<dbReference type="GO" id="GO:0000049">
    <property type="term" value="F:tRNA binding"/>
    <property type="evidence" value="ECO:0007669"/>
    <property type="project" value="InterPro"/>
</dbReference>
<dbReference type="Pfam" id="PF19269">
    <property type="entry name" value="Anticodon_2"/>
    <property type="match status" value="1"/>
</dbReference>
<evidence type="ECO:0000256" key="3">
    <source>
        <dbReference type="ARBA" id="ARBA00022741"/>
    </source>
</evidence>
<comment type="subunit">
    <text evidence="7">Monomer.</text>
</comment>
<feature type="domain" description="Aminoacyl-tRNA synthetase class I anticodon-binding" evidence="9">
    <location>
        <begin position="330"/>
        <end position="474"/>
    </location>
</feature>
<dbReference type="InterPro" id="IPR020058">
    <property type="entry name" value="Glu/Gln-tRNA-synth_Ib_cat-dom"/>
</dbReference>
<keyword evidence="7" id="KW-0963">Cytoplasm</keyword>
<protein>
    <recommendedName>
        <fullName evidence="7">Glutamate--tRNA ligase</fullName>
        <ecNumber evidence="7">6.1.1.17</ecNumber>
    </recommendedName>
    <alternativeName>
        <fullName evidence="7">Glutamyl-tRNA synthetase</fullName>
        <shortName evidence="7">GluRS</shortName>
    </alternativeName>
</protein>
<dbReference type="GO" id="GO:0004818">
    <property type="term" value="F:glutamate-tRNA ligase activity"/>
    <property type="evidence" value="ECO:0007669"/>
    <property type="project" value="UniProtKB-UniRule"/>
</dbReference>
<sequence length="481" mass="55653">MENNSNKIRTRFAPSPTGEFHIGSARAALFPYLFARKNGGDFLVRIEDTDQNRLVKDSELRMLETVKWLGLNWDEDPIYQSARTSLYKEYARELIQKGFAYPCFCSPERLEALRKEQEKNHKPTGYDRCCRVLPLAETIERIASGDSHVIRLKMPERGKLVFDDMIRGDIEFEYSLIDDTVLIKADGFPTYHLAAIVDDHEQGITHVFRGDEWLSSTPKHLFLYQCFGWQAPRYAHLPVIVGKDKKKLSKREGSVSVEAFKEQGYLPEAIINFIALLGWNPGDEREFFTLQELEKEFDVSRVNKSPAFFDIEKLNHFNAYYIRKTKDESLLEKIKPYSKIDFSRFDNLYCQKIVRIVKERMVLLTDFDLITAFFFKDINIDREMIKFGKSEWQDTIKGLEKTIESLGLLDDVKLESIEELNSFLGEVVSVNGLKNGDVFWPVRVALSGEKASPSPAELIWVLGKEESLKRLNNTLNIIKNQ</sequence>
<comment type="caution">
    <text evidence="10">The sequence shown here is derived from an EMBL/GenBank/DDBJ whole genome shotgun (WGS) entry which is preliminary data.</text>
</comment>
<evidence type="ECO:0000256" key="1">
    <source>
        <dbReference type="ARBA" id="ARBA00007894"/>
    </source>
</evidence>
<dbReference type="InterPro" id="IPR049940">
    <property type="entry name" value="GluQ/Sye"/>
</dbReference>
<comment type="similarity">
    <text evidence="1 7">Belongs to the class-I aminoacyl-tRNA synthetase family. Glutamate--tRNA ligase type 1 subfamily.</text>
</comment>
<dbReference type="PANTHER" id="PTHR43311:SF2">
    <property type="entry name" value="GLUTAMATE--TRNA LIGASE, MITOCHONDRIAL-RELATED"/>
    <property type="match status" value="1"/>
</dbReference>
<keyword evidence="2 7" id="KW-0436">Ligase</keyword>
<dbReference type="InterPro" id="IPR004527">
    <property type="entry name" value="Glu-tRNA-ligase_bac/mito"/>
</dbReference>
<reference evidence="10" key="1">
    <citation type="journal article" date="2020" name="mSystems">
        <title>Genome- and Community-Level Interaction Insights into Carbon Utilization and Element Cycling Functions of Hydrothermarchaeota in Hydrothermal Sediment.</title>
        <authorList>
            <person name="Zhou Z."/>
            <person name="Liu Y."/>
            <person name="Xu W."/>
            <person name="Pan J."/>
            <person name="Luo Z.H."/>
            <person name="Li M."/>
        </authorList>
    </citation>
    <scope>NUCLEOTIDE SEQUENCE [LARGE SCALE GENOMIC DNA]</scope>
    <source>
        <strain evidence="10">SpSt-579</strain>
    </source>
</reference>
<dbReference type="AlphaFoldDB" id="A0A7C4M195"/>
<keyword evidence="5 7" id="KW-0648">Protein biosynthesis</keyword>
<dbReference type="GO" id="GO:0005737">
    <property type="term" value="C:cytoplasm"/>
    <property type="evidence" value="ECO:0007669"/>
    <property type="project" value="UniProtKB-SubCell"/>
</dbReference>
<keyword evidence="6 7" id="KW-0030">Aminoacyl-tRNA synthetase</keyword>
<comment type="subcellular location">
    <subcellularLocation>
        <location evidence="7">Cytoplasm</location>
    </subcellularLocation>
</comment>
<evidence type="ECO:0000256" key="4">
    <source>
        <dbReference type="ARBA" id="ARBA00022840"/>
    </source>
</evidence>
<comment type="function">
    <text evidence="7">Catalyzes the attachment of glutamate to tRNA(Glu) in a two-step reaction: glutamate is first activated by ATP to form Glu-AMP and then transferred to the acceptor end of tRNA(Glu).</text>
</comment>
<keyword evidence="3 7" id="KW-0547">Nucleotide-binding</keyword>
<dbReference type="Gene3D" id="3.40.50.620">
    <property type="entry name" value="HUPs"/>
    <property type="match status" value="1"/>
</dbReference>
<evidence type="ECO:0000313" key="10">
    <source>
        <dbReference type="EMBL" id="HGT71308.1"/>
    </source>
</evidence>
<dbReference type="EMBL" id="DSYQ01000018">
    <property type="protein sequence ID" value="HGT71308.1"/>
    <property type="molecule type" value="Genomic_DNA"/>
</dbReference>
<evidence type="ECO:0000256" key="6">
    <source>
        <dbReference type="ARBA" id="ARBA00023146"/>
    </source>
</evidence>
<proteinExistence type="inferred from homology"/>
<feature type="binding site" evidence="7">
    <location>
        <position position="250"/>
    </location>
    <ligand>
        <name>ATP</name>
        <dbReference type="ChEBI" id="CHEBI:30616"/>
    </ligand>
</feature>
<dbReference type="PRINTS" id="PR00987">
    <property type="entry name" value="TRNASYNTHGLU"/>
</dbReference>
<dbReference type="InterPro" id="IPR014729">
    <property type="entry name" value="Rossmann-like_a/b/a_fold"/>
</dbReference>
<dbReference type="FunFam" id="3.40.50.620:FF:000045">
    <property type="entry name" value="Glutamate--tRNA ligase, mitochondrial"/>
    <property type="match status" value="1"/>
</dbReference>
<dbReference type="SUPFAM" id="SSF48163">
    <property type="entry name" value="An anticodon-binding domain of class I aminoacyl-tRNA synthetases"/>
    <property type="match status" value="1"/>
</dbReference>
<dbReference type="GO" id="GO:0006424">
    <property type="term" value="P:glutamyl-tRNA aminoacylation"/>
    <property type="evidence" value="ECO:0007669"/>
    <property type="project" value="UniProtKB-UniRule"/>
</dbReference>
<accession>A0A7C4M195</accession>
<evidence type="ECO:0000256" key="7">
    <source>
        <dbReference type="HAMAP-Rule" id="MF_00022"/>
    </source>
</evidence>
<dbReference type="InterPro" id="IPR033910">
    <property type="entry name" value="GluRS_core"/>
</dbReference>
<dbReference type="HAMAP" id="MF_00022">
    <property type="entry name" value="Glu_tRNA_synth_type1"/>
    <property type="match status" value="1"/>
</dbReference>